<dbReference type="Proteomes" id="UP000215596">
    <property type="component" value="Unassembled WGS sequence"/>
</dbReference>
<sequence length="91" mass="9447">MTTKRHEDIRFIDQVRLLSSLDMIQLPHAHGIVQLDMAMGGGAVIGGIVIESISLASVGSLGGASVTTGLMPAIISLSLHRRSAAAERNGA</sequence>
<dbReference type="EMBL" id="NPBY01000027">
    <property type="protein sequence ID" value="PAD77869.1"/>
    <property type="molecule type" value="Genomic_DNA"/>
</dbReference>
<proteinExistence type="predicted"/>
<protein>
    <submittedName>
        <fullName evidence="1">Uncharacterized protein</fullName>
    </submittedName>
</protein>
<name>A0A268EXN3_9BACL</name>
<evidence type="ECO:0000313" key="1">
    <source>
        <dbReference type="EMBL" id="PAD77869.1"/>
    </source>
</evidence>
<dbReference type="AlphaFoldDB" id="A0A268EXN3"/>
<comment type="caution">
    <text evidence="1">The sequence shown here is derived from an EMBL/GenBank/DDBJ whole genome shotgun (WGS) entry which is preliminary data.</text>
</comment>
<reference evidence="1 2" key="1">
    <citation type="submission" date="2017-07" db="EMBL/GenBank/DDBJ databases">
        <title>Isolation and whole genome analysis of endospore-forming bacteria from heroin.</title>
        <authorList>
            <person name="Kalinowski J."/>
            <person name="Ahrens B."/>
            <person name="Al-Dilaimi A."/>
            <person name="Winkler A."/>
            <person name="Wibberg D."/>
            <person name="Schleenbecker U."/>
            <person name="Ruckert C."/>
            <person name="Wolfel R."/>
            <person name="Grass G."/>
        </authorList>
    </citation>
    <scope>NUCLEOTIDE SEQUENCE [LARGE SCALE GENOMIC DNA]</scope>
    <source>
        <strain evidence="1 2">7537-G1</strain>
    </source>
</reference>
<accession>A0A268EXN3</accession>
<gene>
    <name evidence="1" type="ORF">CHH67_07650</name>
</gene>
<dbReference type="RefSeq" id="WP_095264583.1">
    <property type="nucleotide sequence ID" value="NZ_NPBY01000027.1"/>
</dbReference>
<evidence type="ECO:0000313" key="2">
    <source>
        <dbReference type="Proteomes" id="UP000215596"/>
    </source>
</evidence>
<organism evidence="1 2">
    <name type="scientific">Paenibacillus campinasensis</name>
    <dbReference type="NCBI Taxonomy" id="66347"/>
    <lineage>
        <taxon>Bacteria</taxon>
        <taxon>Bacillati</taxon>
        <taxon>Bacillota</taxon>
        <taxon>Bacilli</taxon>
        <taxon>Bacillales</taxon>
        <taxon>Paenibacillaceae</taxon>
        <taxon>Paenibacillus</taxon>
    </lineage>
</organism>